<organism evidence="2 3">
    <name type="scientific">Enterocloster lavalensis</name>
    <dbReference type="NCBI Taxonomy" id="460384"/>
    <lineage>
        <taxon>Bacteria</taxon>
        <taxon>Bacillati</taxon>
        <taxon>Bacillota</taxon>
        <taxon>Clostridia</taxon>
        <taxon>Lachnospirales</taxon>
        <taxon>Lachnospiraceae</taxon>
        <taxon>Enterocloster</taxon>
    </lineage>
</organism>
<accession>A0A1I0GK88</accession>
<evidence type="ECO:0000259" key="1">
    <source>
        <dbReference type="Pfam" id="PF12652"/>
    </source>
</evidence>
<dbReference type="EMBL" id="FOIM01000012">
    <property type="protein sequence ID" value="SET71410.1"/>
    <property type="molecule type" value="Genomic_DNA"/>
</dbReference>
<feature type="domain" description="Protein CotJB" evidence="1">
    <location>
        <begin position="30"/>
        <end position="104"/>
    </location>
</feature>
<keyword evidence="3" id="KW-1185">Reference proteome</keyword>
<keyword evidence="2" id="KW-0167">Capsid protein</keyword>
<proteinExistence type="predicted"/>
<evidence type="ECO:0000313" key="2">
    <source>
        <dbReference type="EMBL" id="SET71410.1"/>
    </source>
</evidence>
<dbReference type="STRING" id="460384.SAMN05216313_11246"/>
<dbReference type="Pfam" id="PF12652">
    <property type="entry name" value="CotJB"/>
    <property type="match status" value="1"/>
</dbReference>
<name>A0A1I0GK88_9FIRM</name>
<evidence type="ECO:0000313" key="3">
    <source>
        <dbReference type="Proteomes" id="UP000198508"/>
    </source>
</evidence>
<protein>
    <submittedName>
        <fullName evidence="2">Spore coat protein JB</fullName>
    </submittedName>
</protein>
<sequence>MINSASDYRTTRGGAEDYVVSGQAMDTRESMMQQVYQTGFAVVDAQLFLDTHPCDQAAMAYYQQVSSMYQDAVSAFTAQFGPLDAPDSNDTTYWSWISDPWPWEGGCV</sequence>
<keyword evidence="2" id="KW-0946">Virion</keyword>
<reference evidence="3" key="1">
    <citation type="submission" date="2016-10" db="EMBL/GenBank/DDBJ databases">
        <authorList>
            <person name="Varghese N."/>
            <person name="Submissions S."/>
        </authorList>
    </citation>
    <scope>NUCLEOTIDE SEQUENCE [LARGE SCALE GENOMIC DNA]</scope>
    <source>
        <strain evidence="3">NLAE-zl-G277</strain>
    </source>
</reference>
<dbReference type="Proteomes" id="UP000198508">
    <property type="component" value="Unassembled WGS sequence"/>
</dbReference>
<dbReference type="InterPro" id="IPR024207">
    <property type="entry name" value="CotJB_dom"/>
</dbReference>
<dbReference type="AlphaFoldDB" id="A0A1I0GK88"/>
<gene>
    <name evidence="2" type="ORF">SAMN05216313_11246</name>
</gene>